<dbReference type="AlphaFoldDB" id="A0A5D4T7U8"/>
<protein>
    <submittedName>
        <fullName evidence="9">MFS transporter</fullName>
    </submittedName>
</protein>
<feature type="transmembrane region" description="Helical" evidence="7">
    <location>
        <begin position="346"/>
        <end position="364"/>
    </location>
</feature>
<evidence type="ECO:0000256" key="7">
    <source>
        <dbReference type="SAM" id="Phobius"/>
    </source>
</evidence>
<feature type="transmembrane region" description="Helical" evidence="7">
    <location>
        <begin position="47"/>
        <end position="65"/>
    </location>
</feature>
<gene>
    <name evidence="9" type="ORF">FZC75_11585</name>
</gene>
<evidence type="ECO:0000256" key="6">
    <source>
        <dbReference type="ARBA" id="ARBA00023136"/>
    </source>
</evidence>
<dbReference type="InterPro" id="IPR011701">
    <property type="entry name" value="MFS"/>
</dbReference>
<organism evidence="9 10">
    <name type="scientific">Sutcliffiella horikoshii</name>
    <dbReference type="NCBI Taxonomy" id="79883"/>
    <lineage>
        <taxon>Bacteria</taxon>
        <taxon>Bacillati</taxon>
        <taxon>Bacillota</taxon>
        <taxon>Bacilli</taxon>
        <taxon>Bacillales</taxon>
        <taxon>Bacillaceae</taxon>
        <taxon>Sutcliffiella</taxon>
    </lineage>
</organism>
<dbReference type="PROSITE" id="PS50850">
    <property type="entry name" value="MFS"/>
    <property type="match status" value="1"/>
</dbReference>
<proteinExistence type="predicted"/>
<keyword evidence="4 7" id="KW-0812">Transmembrane</keyword>
<feature type="transmembrane region" description="Helical" evidence="7">
    <location>
        <begin position="12"/>
        <end position="35"/>
    </location>
</feature>
<dbReference type="InterPro" id="IPR036259">
    <property type="entry name" value="MFS_trans_sf"/>
</dbReference>
<dbReference type="InterPro" id="IPR020846">
    <property type="entry name" value="MFS_dom"/>
</dbReference>
<feature type="transmembrane region" description="Helical" evidence="7">
    <location>
        <begin position="102"/>
        <end position="126"/>
    </location>
</feature>
<feature type="transmembrane region" description="Helical" evidence="7">
    <location>
        <begin position="221"/>
        <end position="241"/>
    </location>
</feature>
<feature type="transmembrane region" description="Helical" evidence="7">
    <location>
        <begin position="147"/>
        <end position="163"/>
    </location>
</feature>
<keyword evidence="6 7" id="KW-0472">Membrane</keyword>
<dbReference type="EMBL" id="VTET01000005">
    <property type="protein sequence ID" value="TYS71797.1"/>
    <property type="molecule type" value="Genomic_DNA"/>
</dbReference>
<dbReference type="GO" id="GO:0022857">
    <property type="term" value="F:transmembrane transporter activity"/>
    <property type="evidence" value="ECO:0007669"/>
    <property type="project" value="InterPro"/>
</dbReference>
<dbReference type="PANTHER" id="PTHR23513">
    <property type="entry name" value="INTEGRAL MEMBRANE EFFLUX PROTEIN-RELATED"/>
    <property type="match status" value="1"/>
</dbReference>
<accession>A0A5D4T7U8</accession>
<feature type="domain" description="Major facilitator superfamily (MFS) profile" evidence="8">
    <location>
        <begin position="9"/>
        <end position="397"/>
    </location>
</feature>
<dbReference type="GO" id="GO:0005886">
    <property type="term" value="C:plasma membrane"/>
    <property type="evidence" value="ECO:0007669"/>
    <property type="project" value="UniProtKB-SubCell"/>
</dbReference>
<sequence>MNSLYKDSRFQYIILANVASAIGSGITMIAIPWLLVTSDNGNEVFGYVAICMTIINFILTPYLGYLIDKISRKRMLVSSKVVSLLALALFSGVGFLGMDYELWHYIVIYMIGSLYYTIFYPTMFALNQELFSKDQFKVLNGTMEAQGQLSSMVAGAIASVLLLKWDLHYILLLDVCTYAIAIYFFVKIPYVRKRAGGGVSEGSKRSAFAAIDFMKREPAMFLFLLASSLPFIGVMLTNYLFPVYLADVLKVEGDIYGIQGMVYGLGAVLAGIFVPVAARKFGDEKLVAATMVLFTVAISVMVYLPVGGYLFMMLLIALGNGGARVARNAFMMERIPNEIIGRVDGLLRAVGLLLRIVLLGMFTGLVSMGQILLCFTILAGILVVASSFVVVFSRKSVGVAGQEIVKV</sequence>
<evidence type="ECO:0000256" key="1">
    <source>
        <dbReference type="ARBA" id="ARBA00004651"/>
    </source>
</evidence>
<feature type="transmembrane region" description="Helical" evidence="7">
    <location>
        <begin position="285"/>
        <end position="303"/>
    </location>
</feature>
<dbReference type="PANTHER" id="PTHR23513:SF11">
    <property type="entry name" value="STAPHYLOFERRIN A TRANSPORTER"/>
    <property type="match status" value="1"/>
</dbReference>
<evidence type="ECO:0000259" key="8">
    <source>
        <dbReference type="PROSITE" id="PS50850"/>
    </source>
</evidence>
<dbReference type="Proteomes" id="UP000324517">
    <property type="component" value="Unassembled WGS sequence"/>
</dbReference>
<keyword evidence="2" id="KW-0813">Transport</keyword>
<name>A0A5D4T7U8_9BACI</name>
<feature type="transmembrane region" description="Helical" evidence="7">
    <location>
        <begin position="309"/>
        <end position="326"/>
    </location>
</feature>
<dbReference type="RefSeq" id="WP_148979444.1">
    <property type="nucleotide sequence ID" value="NZ_JBNILM010000007.1"/>
</dbReference>
<evidence type="ECO:0000256" key="2">
    <source>
        <dbReference type="ARBA" id="ARBA00022448"/>
    </source>
</evidence>
<evidence type="ECO:0000256" key="4">
    <source>
        <dbReference type="ARBA" id="ARBA00022692"/>
    </source>
</evidence>
<feature type="transmembrane region" description="Helical" evidence="7">
    <location>
        <begin position="370"/>
        <end position="392"/>
    </location>
</feature>
<keyword evidence="3" id="KW-1003">Cell membrane</keyword>
<feature type="transmembrane region" description="Helical" evidence="7">
    <location>
        <begin position="261"/>
        <end position="278"/>
    </location>
</feature>
<reference evidence="9 10" key="1">
    <citation type="submission" date="2019-08" db="EMBL/GenBank/DDBJ databases">
        <title>Bacillus genomes from the desert of Cuatro Cienegas, Coahuila.</title>
        <authorList>
            <person name="Olmedo-Alvarez G."/>
        </authorList>
    </citation>
    <scope>NUCLEOTIDE SEQUENCE [LARGE SCALE GENOMIC DNA]</scope>
    <source>
        <strain evidence="9 10">CH98b_3T</strain>
    </source>
</reference>
<evidence type="ECO:0000313" key="9">
    <source>
        <dbReference type="EMBL" id="TYS71797.1"/>
    </source>
</evidence>
<evidence type="ECO:0000256" key="3">
    <source>
        <dbReference type="ARBA" id="ARBA00022475"/>
    </source>
</evidence>
<dbReference type="CDD" id="cd06173">
    <property type="entry name" value="MFS_MefA_like"/>
    <property type="match status" value="1"/>
</dbReference>
<evidence type="ECO:0000256" key="5">
    <source>
        <dbReference type="ARBA" id="ARBA00022989"/>
    </source>
</evidence>
<feature type="transmembrane region" description="Helical" evidence="7">
    <location>
        <begin position="169"/>
        <end position="186"/>
    </location>
</feature>
<dbReference type="OrthoDB" id="9775268at2"/>
<comment type="caution">
    <text evidence="9">The sequence shown here is derived from an EMBL/GenBank/DDBJ whole genome shotgun (WGS) entry which is preliminary data.</text>
</comment>
<comment type="subcellular location">
    <subcellularLocation>
        <location evidence="1">Cell membrane</location>
        <topology evidence="1">Multi-pass membrane protein</topology>
    </subcellularLocation>
</comment>
<evidence type="ECO:0000313" key="10">
    <source>
        <dbReference type="Proteomes" id="UP000324517"/>
    </source>
</evidence>
<keyword evidence="5 7" id="KW-1133">Transmembrane helix</keyword>
<dbReference type="Pfam" id="PF07690">
    <property type="entry name" value="MFS_1"/>
    <property type="match status" value="1"/>
</dbReference>
<feature type="transmembrane region" description="Helical" evidence="7">
    <location>
        <begin position="77"/>
        <end position="96"/>
    </location>
</feature>
<dbReference type="SUPFAM" id="SSF103473">
    <property type="entry name" value="MFS general substrate transporter"/>
    <property type="match status" value="1"/>
</dbReference>
<dbReference type="Gene3D" id="1.20.1250.20">
    <property type="entry name" value="MFS general substrate transporter like domains"/>
    <property type="match status" value="1"/>
</dbReference>